<dbReference type="RefSeq" id="WP_186383719.1">
    <property type="nucleotide sequence ID" value="NZ_BPQI01000015.1"/>
</dbReference>
<dbReference type="EMBL" id="BPQI01000015">
    <property type="protein sequence ID" value="GJD54862.1"/>
    <property type="molecule type" value="Genomic_DNA"/>
</dbReference>
<proteinExistence type="predicted"/>
<sequence length="46" mass="4824">MASIKIHGTGDGTFSVFKNGSAVCSGLTRAQAEKMAALLRWTEPAL</sequence>
<keyword evidence="4" id="KW-1185">Reference proteome</keyword>
<dbReference type="EMBL" id="CABFVH010000003">
    <property type="protein sequence ID" value="VUF11080.1"/>
    <property type="molecule type" value="Genomic_DNA"/>
</dbReference>
<organism evidence="2 3">
    <name type="scientific">Methylobacterium dankookense</name>
    <dbReference type="NCBI Taxonomy" id="560405"/>
    <lineage>
        <taxon>Bacteria</taxon>
        <taxon>Pseudomonadati</taxon>
        <taxon>Pseudomonadota</taxon>
        <taxon>Alphaproteobacteria</taxon>
        <taxon>Hyphomicrobiales</taxon>
        <taxon>Methylobacteriaceae</taxon>
        <taxon>Methylobacterium</taxon>
    </lineage>
</organism>
<evidence type="ECO:0000313" key="1">
    <source>
        <dbReference type="EMBL" id="GJD54862.1"/>
    </source>
</evidence>
<reference evidence="2 3" key="1">
    <citation type="submission" date="2019-06" db="EMBL/GenBank/DDBJ databases">
        <authorList>
            <person name="Rodrigo-Torres L."/>
            <person name="Arahal R. D."/>
            <person name="Lucena T."/>
        </authorList>
    </citation>
    <scope>NUCLEOTIDE SEQUENCE [LARGE SCALE GENOMIC DNA]</scope>
    <source>
        <strain evidence="2 3">SW08-7</strain>
    </source>
</reference>
<gene>
    <name evidence="1" type="ORF">IFDJLNFL_0741</name>
    <name evidence="2" type="ORF">MTDSW087_00753</name>
</gene>
<name>A0A564FTS3_9HYPH</name>
<evidence type="ECO:0000313" key="3">
    <source>
        <dbReference type="Proteomes" id="UP000401717"/>
    </source>
</evidence>
<accession>A0A564FTS3</accession>
<dbReference type="Proteomes" id="UP000401717">
    <property type="component" value="Unassembled WGS sequence"/>
</dbReference>
<dbReference type="AlphaFoldDB" id="A0A564FTS3"/>
<reference evidence="1" key="3">
    <citation type="submission" date="2021-08" db="EMBL/GenBank/DDBJ databases">
        <authorList>
            <person name="Tani A."/>
            <person name="Ola A."/>
            <person name="Ogura Y."/>
            <person name="Katsura K."/>
            <person name="Hayashi T."/>
        </authorList>
    </citation>
    <scope>NUCLEOTIDE SEQUENCE</scope>
    <source>
        <strain evidence="1">DSM 22415</strain>
    </source>
</reference>
<reference evidence="1" key="2">
    <citation type="journal article" date="2021" name="Front. Microbiol.">
        <title>Comprehensive Comparative Genomics and Phenotyping of Methylobacterium Species.</title>
        <authorList>
            <person name="Alessa O."/>
            <person name="Ogura Y."/>
            <person name="Fujitani Y."/>
            <person name="Takami H."/>
            <person name="Hayashi T."/>
            <person name="Sahin N."/>
            <person name="Tani A."/>
        </authorList>
    </citation>
    <scope>NUCLEOTIDE SEQUENCE</scope>
    <source>
        <strain evidence="1">DSM 22415</strain>
    </source>
</reference>
<evidence type="ECO:0000313" key="4">
    <source>
        <dbReference type="Proteomes" id="UP001055303"/>
    </source>
</evidence>
<dbReference type="Proteomes" id="UP001055303">
    <property type="component" value="Unassembled WGS sequence"/>
</dbReference>
<evidence type="ECO:0000313" key="2">
    <source>
        <dbReference type="EMBL" id="VUF11080.1"/>
    </source>
</evidence>
<protein>
    <submittedName>
        <fullName evidence="2">Uncharacterized protein</fullName>
    </submittedName>
</protein>